<evidence type="ECO:0000313" key="5">
    <source>
        <dbReference type="EMBL" id="KAK3258331.1"/>
    </source>
</evidence>
<evidence type="ECO:0000313" key="6">
    <source>
        <dbReference type="Proteomes" id="UP001190700"/>
    </source>
</evidence>
<dbReference type="Gene3D" id="3.30.70.1230">
    <property type="entry name" value="Nucleotide cyclase"/>
    <property type="match status" value="1"/>
</dbReference>
<evidence type="ECO:0000256" key="3">
    <source>
        <dbReference type="SAM" id="MobiDB-lite"/>
    </source>
</evidence>
<dbReference type="GO" id="GO:0035556">
    <property type="term" value="P:intracellular signal transduction"/>
    <property type="evidence" value="ECO:0007669"/>
    <property type="project" value="InterPro"/>
</dbReference>
<name>A0AAE0KRP1_9CHLO</name>
<dbReference type="GO" id="GO:0009190">
    <property type="term" value="P:cyclic nucleotide biosynthetic process"/>
    <property type="evidence" value="ECO:0007669"/>
    <property type="project" value="InterPro"/>
</dbReference>
<reference evidence="5 6" key="1">
    <citation type="journal article" date="2015" name="Genome Biol. Evol.">
        <title>Comparative Genomics of a Bacterivorous Green Alga Reveals Evolutionary Causalities and Consequences of Phago-Mixotrophic Mode of Nutrition.</title>
        <authorList>
            <person name="Burns J.A."/>
            <person name="Paasch A."/>
            <person name="Narechania A."/>
            <person name="Kim E."/>
        </authorList>
    </citation>
    <scope>NUCLEOTIDE SEQUENCE [LARGE SCALE GENOMIC DNA]</scope>
    <source>
        <strain evidence="5 6">PLY_AMNH</strain>
    </source>
</reference>
<dbReference type="InterPro" id="IPR029787">
    <property type="entry name" value="Nucleotide_cyclase"/>
</dbReference>
<feature type="region of interest" description="Disordered" evidence="3">
    <location>
        <begin position="30"/>
        <end position="52"/>
    </location>
</feature>
<evidence type="ECO:0000259" key="4">
    <source>
        <dbReference type="PROSITE" id="PS50125"/>
    </source>
</evidence>
<keyword evidence="1" id="KW-0547">Nucleotide-binding</keyword>
<gene>
    <name evidence="5" type="ORF">CYMTET_32618</name>
</gene>
<feature type="domain" description="Guanylate cyclase" evidence="4">
    <location>
        <begin position="148"/>
        <end position="224"/>
    </location>
</feature>
<protein>
    <recommendedName>
        <fullName evidence="4">Guanylate cyclase domain-containing protein</fullName>
    </recommendedName>
</protein>
<dbReference type="CDD" id="cd07302">
    <property type="entry name" value="CHD"/>
    <property type="match status" value="1"/>
</dbReference>
<dbReference type="AlphaFoldDB" id="A0AAE0KRP1"/>
<organism evidence="5 6">
    <name type="scientific">Cymbomonas tetramitiformis</name>
    <dbReference type="NCBI Taxonomy" id="36881"/>
    <lineage>
        <taxon>Eukaryota</taxon>
        <taxon>Viridiplantae</taxon>
        <taxon>Chlorophyta</taxon>
        <taxon>Pyramimonadophyceae</taxon>
        <taxon>Pyramimonadales</taxon>
        <taxon>Pyramimonadaceae</taxon>
        <taxon>Cymbomonas</taxon>
    </lineage>
</organism>
<keyword evidence="6" id="KW-1185">Reference proteome</keyword>
<dbReference type="PANTHER" id="PTHR16305">
    <property type="entry name" value="TESTICULAR SOLUBLE ADENYLYL CYCLASE"/>
    <property type="match status" value="1"/>
</dbReference>
<dbReference type="GO" id="GO:0005524">
    <property type="term" value="F:ATP binding"/>
    <property type="evidence" value="ECO:0007669"/>
    <property type="project" value="UniProtKB-KW"/>
</dbReference>
<dbReference type="Proteomes" id="UP001190700">
    <property type="component" value="Unassembled WGS sequence"/>
</dbReference>
<dbReference type="PANTHER" id="PTHR16305:SF35">
    <property type="entry name" value="TRANSCRIPTIONAL ACTIVATOR DOMAIN"/>
    <property type="match status" value="1"/>
</dbReference>
<dbReference type="PROSITE" id="PS50125">
    <property type="entry name" value="GUANYLATE_CYCLASE_2"/>
    <property type="match status" value="1"/>
</dbReference>
<dbReference type="InterPro" id="IPR001054">
    <property type="entry name" value="A/G_cyclase"/>
</dbReference>
<dbReference type="EMBL" id="LGRX02019611">
    <property type="protein sequence ID" value="KAK3258331.1"/>
    <property type="molecule type" value="Genomic_DNA"/>
</dbReference>
<comment type="caution">
    <text evidence="5">The sequence shown here is derived from an EMBL/GenBank/DDBJ whole genome shotgun (WGS) entry which is preliminary data.</text>
</comment>
<evidence type="ECO:0000256" key="1">
    <source>
        <dbReference type="ARBA" id="ARBA00022741"/>
    </source>
</evidence>
<feature type="non-terminal residue" evidence="5">
    <location>
        <position position="1"/>
    </location>
</feature>
<dbReference type="SUPFAM" id="SSF55073">
    <property type="entry name" value="Nucleotide cyclase"/>
    <property type="match status" value="1"/>
</dbReference>
<keyword evidence="2" id="KW-0067">ATP-binding</keyword>
<evidence type="ECO:0000256" key="2">
    <source>
        <dbReference type="ARBA" id="ARBA00022840"/>
    </source>
</evidence>
<dbReference type="GO" id="GO:0005737">
    <property type="term" value="C:cytoplasm"/>
    <property type="evidence" value="ECO:0007669"/>
    <property type="project" value="TreeGrafter"/>
</dbReference>
<accession>A0AAE0KRP1</accession>
<proteinExistence type="predicted"/>
<sequence>GRAVRHWKSSWQPHTAQATCSAAREELPAAPHGTGDVQCGTGRAPGSPTRRRGRAVRHWKSSWQPHTAQGTCSAPLEELPAAVGIRRLVTCVSGASVAWPSVCRLLACARCCLGAAPNFPTQAQLPQKHCMAQVFVKHAVGCVTAFWGAPDALEDHAERAVECSQQIRAQIKALNKKWVLDGVPDVAIRIGINTGEVFCGNVGSAQKLKFGILGDEVSFASRLQNLNKRWNTHAVCSAATFQHVQASYVGRPLETVIVKGRESTLVHEIICRVGEETSQQKYLQKTFTEIFQLYKSRQFNAVLDLCLQVDARLVKPDPAAAIMAQNARHLLQNPPASDWNGGSLTAEKYG</sequence>
<dbReference type="GO" id="GO:0004016">
    <property type="term" value="F:adenylate cyclase activity"/>
    <property type="evidence" value="ECO:0007669"/>
    <property type="project" value="TreeGrafter"/>
</dbReference>
<dbReference type="Pfam" id="PF00211">
    <property type="entry name" value="Guanylate_cyc"/>
    <property type="match status" value="1"/>
</dbReference>